<dbReference type="GO" id="GO:0045892">
    <property type="term" value="P:negative regulation of DNA-templated transcription"/>
    <property type="evidence" value="ECO:0007669"/>
    <property type="project" value="InterPro"/>
</dbReference>
<dbReference type="EMBL" id="LYOZ01000035">
    <property type="protein sequence ID" value="OCH97524.1"/>
    <property type="molecule type" value="Genomic_DNA"/>
</dbReference>
<dbReference type="NCBIfam" id="TIGR03824">
    <property type="entry name" value="FlgM_jcvi"/>
    <property type="match status" value="1"/>
</dbReference>
<dbReference type="Pfam" id="PF04316">
    <property type="entry name" value="FlgM"/>
    <property type="match status" value="1"/>
</dbReference>
<sequence length="103" mass="11690">MSAIESNVMVNPINDSNPYKILDTESRLQRNQSVTPESHSDESNQVNLSNFSKQLNKLKEVILSAPEIDSNRVELLKEELASGRYQMNSKQIASMMFQDIEMA</sequence>
<dbReference type="InterPro" id="IPR035890">
    <property type="entry name" value="Anti-sigma-28_factor_FlgM_sf"/>
</dbReference>
<name>A0A0W0UJP3_9GAMM</name>
<dbReference type="EMBL" id="LNYG01000013">
    <property type="protein sequence ID" value="KTD08090.1"/>
    <property type="molecule type" value="Genomic_DNA"/>
</dbReference>
<keyword evidence="3" id="KW-0678">Repressor</keyword>
<evidence type="ECO:0000313" key="10">
    <source>
        <dbReference type="EMBL" id="KTD08090.1"/>
    </source>
</evidence>
<dbReference type="Proteomes" id="UP000093336">
    <property type="component" value="Unassembled WGS sequence"/>
</dbReference>
<evidence type="ECO:0000256" key="3">
    <source>
        <dbReference type="ARBA" id="ARBA00022491"/>
    </source>
</evidence>
<keyword evidence="10" id="KW-0966">Cell projection</keyword>
<evidence type="ECO:0000313" key="11">
    <source>
        <dbReference type="EMBL" id="OCH97524.1"/>
    </source>
</evidence>
<reference evidence="11 13" key="2">
    <citation type="submission" date="2016-05" db="EMBL/GenBank/DDBJ databases">
        <authorList>
            <person name="Prochazka B."/>
            <person name="Indra A."/>
            <person name="Hasenberger P."/>
            <person name="Blaschitz M."/>
            <person name="Wagner L."/>
            <person name="Wewalka G."/>
            <person name="Sorschag S."/>
            <person name="Schmid D."/>
            <person name="Ruppitsch W."/>
        </authorList>
    </citation>
    <scope>NUCLEOTIDE SEQUENCE [LARGE SCALE GENOMIC DNA]</scope>
    <source>
        <strain evidence="11 13">974010_12</strain>
    </source>
</reference>
<dbReference type="PATRIC" id="fig|455.5.peg.2405"/>
<proteinExistence type="inferred from homology"/>
<evidence type="ECO:0000256" key="8">
    <source>
        <dbReference type="ARBA" id="ARBA00030117"/>
    </source>
</evidence>
<keyword evidence="5" id="KW-0805">Transcription regulation</keyword>
<evidence type="ECO:0000256" key="5">
    <source>
        <dbReference type="ARBA" id="ARBA00023015"/>
    </source>
</evidence>
<evidence type="ECO:0000256" key="7">
    <source>
        <dbReference type="ARBA" id="ARBA00024739"/>
    </source>
</evidence>
<keyword evidence="4" id="KW-1005">Bacterial flagellum biogenesis</keyword>
<dbReference type="InterPro" id="IPR031316">
    <property type="entry name" value="FlgM_C"/>
</dbReference>
<dbReference type="AlphaFoldDB" id="A0A0W0UJP3"/>
<dbReference type="Proteomes" id="UP000054715">
    <property type="component" value="Unassembled WGS sequence"/>
</dbReference>
<reference evidence="10 12" key="1">
    <citation type="submission" date="2015-11" db="EMBL/GenBank/DDBJ databases">
        <title>Genomic analysis of 38 Legionella species identifies large and diverse effector repertoires.</title>
        <authorList>
            <person name="Burstein D."/>
            <person name="Amaro F."/>
            <person name="Zusman T."/>
            <person name="Lifshitz Z."/>
            <person name="Cohen O."/>
            <person name="Gilbert J.A."/>
            <person name="Pupko T."/>
            <person name="Shuman H.A."/>
            <person name="Segal G."/>
        </authorList>
    </citation>
    <scope>NUCLEOTIDE SEQUENCE [LARGE SCALE GENOMIC DNA]</scope>
    <source>
        <strain evidence="10 12">JA-26-G1-E2</strain>
    </source>
</reference>
<protein>
    <recommendedName>
        <fullName evidence="2">Negative regulator of flagellin synthesis</fullName>
    </recommendedName>
    <alternativeName>
        <fullName evidence="8">Anti-sigma-28 factor</fullName>
    </alternativeName>
</protein>
<evidence type="ECO:0000256" key="2">
    <source>
        <dbReference type="ARBA" id="ARBA00017823"/>
    </source>
</evidence>
<dbReference type="GO" id="GO:0044781">
    <property type="term" value="P:bacterial-type flagellum organization"/>
    <property type="evidence" value="ECO:0007669"/>
    <property type="project" value="UniProtKB-KW"/>
</dbReference>
<keyword evidence="6" id="KW-0804">Transcription</keyword>
<evidence type="ECO:0000259" key="9">
    <source>
        <dbReference type="Pfam" id="PF04316"/>
    </source>
</evidence>
<evidence type="ECO:0000256" key="6">
    <source>
        <dbReference type="ARBA" id="ARBA00023163"/>
    </source>
</evidence>
<dbReference type="OrthoDB" id="5654317at2"/>
<comment type="caution">
    <text evidence="10">The sequence shown here is derived from an EMBL/GenBank/DDBJ whole genome shotgun (WGS) entry which is preliminary data.</text>
</comment>
<comment type="function">
    <text evidence="7">Responsible for the coupling of flagellin expression to flagellar assembly by preventing expression of the flagellin genes when a component of the middle class of proteins is defective. It negatively regulates flagellar genes by inhibiting the activity of FliA by directly binding to FliA.</text>
</comment>
<keyword evidence="10" id="KW-0969">Cilium</keyword>
<evidence type="ECO:0000313" key="12">
    <source>
        <dbReference type="Proteomes" id="UP000054715"/>
    </source>
</evidence>
<evidence type="ECO:0000256" key="1">
    <source>
        <dbReference type="ARBA" id="ARBA00005322"/>
    </source>
</evidence>
<evidence type="ECO:0000256" key="4">
    <source>
        <dbReference type="ARBA" id="ARBA00022795"/>
    </source>
</evidence>
<gene>
    <name evidence="10" type="primary">flgM</name>
    <name evidence="11" type="ORF">A8135_14450</name>
    <name evidence="10" type="ORF">Ljam_2285</name>
</gene>
<accession>A0A0W0UJP3</accession>
<dbReference type="InterPro" id="IPR007412">
    <property type="entry name" value="FlgM"/>
</dbReference>
<comment type="similarity">
    <text evidence="1">Belongs to the FlgM family.</text>
</comment>
<evidence type="ECO:0000313" key="13">
    <source>
        <dbReference type="Proteomes" id="UP000093336"/>
    </source>
</evidence>
<organism evidence="10 12">
    <name type="scientific">Legionella jamestowniensis</name>
    <dbReference type="NCBI Taxonomy" id="455"/>
    <lineage>
        <taxon>Bacteria</taxon>
        <taxon>Pseudomonadati</taxon>
        <taxon>Pseudomonadota</taxon>
        <taxon>Gammaproteobacteria</taxon>
        <taxon>Legionellales</taxon>
        <taxon>Legionellaceae</taxon>
        <taxon>Legionella</taxon>
    </lineage>
</organism>
<dbReference type="STRING" id="455.Ljam_2285"/>
<keyword evidence="10" id="KW-0282">Flagellum</keyword>
<dbReference type="RefSeq" id="WP_058450147.1">
    <property type="nucleotide sequence ID" value="NZ_CAAAJF010000017.1"/>
</dbReference>
<dbReference type="SUPFAM" id="SSF101498">
    <property type="entry name" value="Anti-sigma factor FlgM"/>
    <property type="match status" value="1"/>
</dbReference>
<feature type="domain" description="Anti-sigma-28 factor FlgM C-terminal" evidence="9">
    <location>
        <begin position="45"/>
        <end position="96"/>
    </location>
</feature>
<keyword evidence="13" id="KW-1185">Reference proteome</keyword>